<dbReference type="Proteomes" id="UP000029121">
    <property type="component" value="Unassembled WGS sequence"/>
</dbReference>
<feature type="compositionally biased region" description="Basic and acidic residues" evidence="4">
    <location>
        <begin position="278"/>
        <end position="289"/>
    </location>
</feature>
<keyword evidence="2" id="KW-0645">Protease</keyword>
<sequence length="726" mass="79691">MLKKRHVTDKEIRKRFVCLAIVDGFLVPTSHYPKIVKEHAEMCEDLQFFLSYPWGRLSFEMMMKSIKDRDVVQLATTCVVVQGLLYALQLGSPSHEHPCSDSDEEPAADAGTRHSVPLKISNAKRLDSNCEILVDPIISPDLEMDTDEDLTWDDDCADVAVDNIVSLAEEGFLFNNDMFTGGCIPSQLELAPKKQKRGVKAKITRARKAQKPSSSQAGMNRDRGTAVQAPSGVSGMCNLATLSRLLDSKLAAMEARIIKGVTDLITTNANRVFPKHSDVLDSGLSDHQRTNSPTPTSPKQPSKGIHRLETSPEIVVEDTNRPTPIHSIAETDVVYTNRAAAMNSIAAVLSCYQDNSNAPNIAQTAPKNPAVTPDAGAETILPVNKDGVDESGVGVIEPDGLVESPMTGVEVDMVSFFCPNLKMDPMLGEVGPGRRSKRMRTFSTKLDGRFQYDKKTKVLVGHPSPIEKESHVVVNPEDRFQNSLKKLSAVRSISLGGEASLSNKDVFDIIERRKHLSAKVMDALIRFSLHLLRTDDIDGQKLRVDLLDSKFVSLLFRQFSKFSKSPSPAEFKFPDDVITQFLGGGDKGRALLFSEADCLYVPFNFDRKHWVSLCIDLANSCIVVIDCNTHLRKDQEIIAELQPISIMLPYLIKQAGLSQSLTGPFTISRPMGVPQVQSAFDSGIMAVFLIHAHATGGLEECAEVIVEQLESEIKRLVSAIILAGAA</sequence>
<dbReference type="PANTHER" id="PTHR48449:SF2">
    <property type="entry name" value="UBIQUITIN-LIKE PROTEASE FAMILY PROFILE DOMAIN-CONTAINING PROTEIN"/>
    <property type="match status" value="1"/>
</dbReference>
<dbReference type="SUPFAM" id="SSF54001">
    <property type="entry name" value="Cysteine proteinases"/>
    <property type="match status" value="1"/>
</dbReference>
<name>R0HU75_9BRAS</name>
<dbReference type="InterPro" id="IPR003653">
    <property type="entry name" value="Peptidase_C48_C"/>
</dbReference>
<accession>R0HU75</accession>
<dbReference type="InterPro" id="IPR015410">
    <property type="entry name" value="DUF1985"/>
</dbReference>
<dbReference type="PANTHER" id="PTHR48449">
    <property type="entry name" value="DUF1985 DOMAIN-CONTAINING PROTEIN"/>
    <property type="match status" value="1"/>
</dbReference>
<feature type="region of interest" description="Disordered" evidence="4">
    <location>
        <begin position="278"/>
        <end position="312"/>
    </location>
</feature>
<evidence type="ECO:0000256" key="3">
    <source>
        <dbReference type="ARBA" id="ARBA00022801"/>
    </source>
</evidence>
<evidence type="ECO:0000256" key="1">
    <source>
        <dbReference type="ARBA" id="ARBA00005234"/>
    </source>
</evidence>
<dbReference type="AlphaFoldDB" id="R0HU75"/>
<dbReference type="GO" id="GO:0008234">
    <property type="term" value="F:cysteine-type peptidase activity"/>
    <property type="evidence" value="ECO:0007669"/>
    <property type="project" value="InterPro"/>
</dbReference>
<gene>
    <name evidence="6" type="ORF">CARUB_v10025206mg</name>
</gene>
<dbReference type="Pfam" id="PF02902">
    <property type="entry name" value="Peptidase_C48"/>
    <property type="match status" value="1"/>
</dbReference>
<evidence type="ECO:0000259" key="5">
    <source>
        <dbReference type="PROSITE" id="PS50600"/>
    </source>
</evidence>
<feature type="region of interest" description="Disordered" evidence="4">
    <location>
        <begin position="203"/>
        <end position="232"/>
    </location>
</feature>
<evidence type="ECO:0000313" key="7">
    <source>
        <dbReference type="Proteomes" id="UP000029121"/>
    </source>
</evidence>
<dbReference type="EMBL" id="KB870808">
    <property type="protein sequence ID" value="EOA28955.1"/>
    <property type="molecule type" value="Genomic_DNA"/>
</dbReference>
<feature type="domain" description="Ubiquitin-like protease family profile" evidence="5">
    <location>
        <begin position="499"/>
        <end position="693"/>
    </location>
</feature>
<dbReference type="PROSITE" id="PS50600">
    <property type="entry name" value="ULP_PROTEASE"/>
    <property type="match status" value="1"/>
</dbReference>
<evidence type="ECO:0000256" key="2">
    <source>
        <dbReference type="ARBA" id="ARBA00022670"/>
    </source>
</evidence>
<evidence type="ECO:0000256" key="4">
    <source>
        <dbReference type="SAM" id="MobiDB-lite"/>
    </source>
</evidence>
<evidence type="ECO:0000313" key="6">
    <source>
        <dbReference type="EMBL" id="EOA28955.1"/>
    </source>
</evidence>
<dbReference type="STRING" id="81985.R0HU75"/>
<feature type="compositionally biased region" description="Low complexity" evidence="4">
    <location>
        <begin position="292"/>
        <end position="303"/>
    </location>
</feature>
<dbReference type="GO" id="GO:0006508">
    <property type="term" value="P:proteolysis"/>
    <property type="evidence" value="ECO:0007669"/>
    <property type="project" value="UniProtKB-KW"/>
</dbReference>
<organism evidence="6 7">
    <name type="scientific">Capsella rubella</name>
    <dbReference type="NCBI Taxonomy" id="81985"/>
    <lineage>
        <taxon>Eukaryota</taxon>
        <taxon>Viridiplantae</taxon>
        <taxon>Streptophyta</taxon>
        <taxon>Embryophyta</taxon>
        <taxon>Tracheophyta</taxon>
        <taxon>Spermatophyta</taxon>
        <taxon>Magnoliopsida</taxon>
        <taxon>eudicotyledons</taxon>
        <taxon>Gunneridae</taxon>
        <taxon>Pentapetalae</taxon>
        <taxon>rosids</taxon>
        <taxon>malvids</taxon>
        <taxon>Brassicales</taxon>
        <taxon>Brassicaceae</taxon>
        <taxon>Camelineae</taxon>
        <taxon>Capsella</taxon>
    </lineage>
</organism>
<protein>
    <recommendedName>
        <fullName evidence="5">Ubiquitin-like protease family profile domain-containing protein</fullName>
    </recommendedName>
</protein>
<dbReference type="Pfam" id="PF09331">
    <property type="entry name" value="DUF1985"/>
    <property type="match status" value="1"/>
</dbReference>
<reference evidence="7" key="1">
    <citation type="journal article" date="2013" name="Nat. Genet.">
        <title>The Capsella rubella genome and the genomic consequences of rapid mating system evolution.</title>
        <authorList>
            <person name="Slotte T."/>
            <person name="Hazzouri K.M."/>
            <person name="Agren J.A."/>
            <person name="Koenig D."/>
            <person name="Maumus F."/>
            <person name="Guo Y.L."/>
            <person name="Steige K."/>
            <person name="Platts A.E."/>
            <person name="Escobar J.S."/>
            <person name="Newman L.K."/>
            <person name="Wang W."/>
            <person name="Mandakova T."/>
            <person name="Vello E."/>
            <person name="Smith L.M."/>
            <person name="Henz S.R."/>
            <person name="Steffen J."/>
            <person name="Takuno S."/>
            <person name="Brandvain Y."/>
            <person name="Coop G."/>
            <person name="Andolfatto P."/>
            <person name="Hu T.T."/>
            <person name="Blanchette M."/>
            <person name="Clark R.M."/>
            <person name="Quesneville H."/>
            <person name="Nordborg M."/>
            <person name="Gaut B.S."/>
            <person name="Lysak M.A."/>
            <person name="Jenkins J."/>
            <person name="Grimwood J."/>
            <person name="Chapman J."/>
            <person name="Prochnik S."/>
            <person name="Shu S."/>
            <person name="Rokhsar D."/>
            <person name="Schmutz J."/>
            <person name="Weigel D."/>
            <person name="Wright S.I."/>
        </authorList>
    </citation>
    <scope>NUCLEOTIDE SEQUENCE [LARGE SCALE GENOMIC DNA]</scope>
    <source>
        <strain evidence="7">cv. Monte Gargano</strain>
    </source>
</reference>
<dbReference type="Gene3D" id="3.40.395.10">
    <property type="entry name" value="Adenoviral Proteinase, Chain A"/>
    <property type="match status" value="1"/>
</dbReference>
<keyword evidence="7" id="KW-1185">Reference proteome</keyword>
<proteinExistence type="inferred from homology"/>
<keyword evidence="3" id="KW-0378">Hydrolase</keyword>
<comment type="similarity">
    <text evidence="1">Belongs to the peptidase C48 family.</text>
</comment>
<dbReference type="InterPro" id="IPR038765">
    <property type="entry name" value="Papain-like_cys_pep_sf"/>
</dbReference>